<gene>
    <name evidence="1" type="ORF">I5L03_03015</name>
</gene>
<dbReference type="EMBL" id="JAEANY010000001">
    <property type="protein sequence ID" value="MBH5321556.1"/>
    <property type="molecule type" value="Genomic_DNA"/>
</dbReference>
<accession>A0ABS0N0R5</accession>
<name>A0ABS0N0R5_9SPHN</name>
<protein>
    <recommendedName>
        <fullName evidence="3">Phage gp6-like head-tail connector protein</fullName>
    </recommendedName>
</protein>
<reference evidence="1 2" key="1">
    <citation type="submission" date="2020-11" db="EMBL/GenBank/DDBJ databases">
        <title>Erythrobacter sediminis sp. nov., a marine bacterium from a tidal flat of Garorim Bay.</title>
        <authorList>
            <person name="Kim D."/>
            <person name="Yoo Y."/>
            <person name="Kim J.-J."/>
        </authorList>
    </citation>
    <scope>NUCLEOTIDE SEQUENCE [LARGE SCALE GENOMIC DNA]</scope>
    <source>
        <strain evidence="1 2">JGD-13</strain>
    </source>
</reference>
<evidence type="ECO:0000313" key="2">
    <source>
        <dbReference type="Proteomes" id="UP000602442"/>
    </source>
</evidence>
<proteinExistence type="predicted"/>
<dbReference type="Proteomes" id="UP000602442">
    <property type="component" value="Unassembled WGS sequence"/>
</dbReference>
<evidence type="ECO:0008006" key="3">
    <source>
        <dbReference type="Google" id="ProtNLM"/>
    </source>
</evidence>
<dbReference type="RefSeq" id="WP_197920207.1">
    <property type="nucleotide sequence ID" value="NZ_CAWPTA010000006.1"/>
</dbReference>
<organism evidence="1 2">
    <name type="scientific">Aurantiacibacter sediminis</name>
    <dbReference type="NCBI Taxonomy" id="2793064"/>
    <lineage>
        <taxon>Bacteria</taxon>
        <taxon>Pseudomonadati</taxon>
        <taxon>Pseudomonadota</taxon>
        <taxon>Alphaproteobacteria</taxon>
        <taxon>Sphingomonadales</taxon>
        <taxon>Erythrobacteraceae</taxon>
        <taxon>Aurantiacibacter</taxon>
    </lineage>
</organism>
<keyword evidence="2" id="KW-1185">Reference proteome</keyword>
<dbReference type="NCBIfam" id="TIGR02215">
    <property type="entry name" value="phage_chp_gp8"/>
    <property type="match status" value="1"/>
</dbReference>
<evidence type="ECO:0000313" key="1">
    <source>
        <dbReference type="EMBL" id="MBH5321556.1"/>
    </source>
</evidence>
<dbReference type="InterPro" id="IPR011738">
    <property type="entry name" value="Phage_CHP"/>
</dbReference>
<comment type="caution">
    <text evidence="1">The sequence shown here is derived from an EMBL/GenBank/DDBJ whole genome shotgun (WGS) entry which is preliminary data.</text>
</comment>
<dbReference type="Gene3D" id="1.10.3230.30">
    <property type="entry name" value="Phage gp6-like head-tail connector protein"/>
    <property type="match status" value="1"/>
</dbReference>
<dbReference type="CDD" id="cd08054">
    <property type="entry name" value="gp6"/>
    <property type="match status" value="1"/>
</dbReference>
<sequence length="181" mass="19624">MKRQIVAPAFLPQAALNELKEWLAITTTRDDAALSALLRASLDTCESFTRAMPIEALCEEVVPATRGWHSLATSPVQSITTLETIAANGTRGAVNPGDYLFDILANGSGRVNLLRTFADVRIAVRFTAGLAPDWESLPEGLRHGIIRLAAHHYRERNEGGSNAPPAAVTALWQPWRGMVIA</sequence>